<proteinExistence type="predicted"/>
<dbReference type="PROSITE" id="PS51257">
    <property type="entry name" value="PROKAR_LIPOPROTEIN"/>
    <property type="match status" value="1"/>
</dbReference>
<sequence>MRTRTMASLACAMLVVAGCGRGPESRWNPLGWFGGGSQPQTLAPEGGYPTAQQDARLPLAHVASAKWEPLYEGRLLVVTGLGATKGWWDNALITEQAMPRGRIRPDANGVLRLRLVGHPPQPDTFAAANPSDPARDTITVGLTLSSSALASLRQVVISGANNSITLNK</sequence>
<dbReference type="AlphaFoldDB" id="A0A099F7G5"/>
<dbReference type="EMBL" id="JRKN01000003">
    <property type="protein sequence ID" value="KGJ06193.1"/>
    <property type="molecule type" value="Genomic_DNA"/>
</dbReference>
<comment type="caution">
    <text evidence="1">The sequence shown here is derived from an EMBL/GenBank/DDBJ whole genome shotgun (WGS) entry which is preliminary data.</text>
</comment>
<reference evidence="1 2" key="1">
    <citation type="submission" date="2014-09" db="EMBL/GenBank/DDBJ databases">
        <authorList>
            <person name="McGinnis J.M."/>
            <person name="Wolfgang W.J."/>
        </authorList>
    </citation>
    <scope>NUCLEOTIDE SEQUENCE [LARGE SCALE GENOMIC DNA]</scope>
    <source>
        <strain evidence="1 2">JCM 14014</strain>
    </source>
</reference>
<gene>
    <name evidence="1" type="ORF">IT41_03265</name>
</gene>
<dbReference type="RefSeq" id="WP_036738735.1">
    <property type="nucleotide sequence ID" value="NZ_FOJO01000004.1"/>
</dbReference>
<dbReference type="STRING" id="376733.SAMN04487972_10499"/>
<keyword evidence="2" id="KW-1185">Reference proteome</keyword>
<protein>
    <recommendedName>
        <fullName evidence="3">Lipoprotein</fullName>
    </recommendedName>
</protein>
<name>A0A099F7G5_9RHOB</name>
<dbReference type="Proteomes" id="UP000029846">
    <property type="component" value="Unassembled WGS sequence"/>
</dbReference>
<evidence type="ECO:0000313" key="1">
    <source>
        <dbReference type="EMBL" id="KGJ06193.1"/>
    </source>
</evidence>
<evidence type="ECO:0008006" key="3">
    <source>
        <dbReference type="Google" id="ProtNLM"/>
    </source>
</evidence>
<evidence type="ECO:0000313" key="2">
    <source>
        <dbReference type="Proteomes" id="UP000029846"/>
    </source>
</evidence>
<dbReference type="OrthoDB" id="7773807at2"/>
<organism evidence="1 2">
    <name type="scientific">Paracoccus halophilus</name>
    <dbReference type="NCBI Taxonomy" id="376733"/>
    <lineage>
        <taxon>Bacteria</taxon>
        <taxon>Pseudomonadati</taxon>
        <taxon>Pseudomonadota</taxon>
        <taxon>Alphaproteobacteria</taxon>
        <taxon>Rhodobacterales</taxon>
        <taxon>Paracoccaceae</taxon>
        <taxon>Paracoccus</taxon>
    </lineage>
</organism>
<reference evidence="1 2" key="2">
    <citation type="submission" date="2014-10" db="EMBL/GenBank/DDBJ databases">
        <title>Paracoccus sanguinis sp. nov., isolated from clinical specimens of New York State patients.</title>
        <authorList>
            <person name="Mingle L.A."/>
            <person name="Cole J.A."/>
            <person name="Lapierre P."/>
            <person name="Musser K.A."/>
        </authorList>
    </citation>
    <scope>NUCLEOTIDE SEQUENCE [LARGE SCALE GENOMIC DNA]</scope>
    <source>
        <strain evidence="1 2">JCM 14014</strain>
    </source>
</reference>
<accession>A0A099F7G5</accession>
<dbReference type="eggNOG" id="ENOG503010N">
    <property type="taxonomic scope" value="Bacteria"/>
</dbReference>